<dbReference type="GO" id="GO:0043022">
    <property type="term" value="F:ribosome binding"/>
    <property type="evidence" value="ECO:0007669"/>
    <property type="project" value="TreeGrafter"/>
</dbReference>
<dbReference type="SUPFAM" id="SSF52540">
    <property type="entry name" value="P-loop containing nucleoside triphosphate hydrolases"/>
    <property type="match status" value="1"/>
</dbReference>
<evidence type="ECO:0000259" key="2">
    <source>
        <dbReference type="PROSITE" id="PS51705"/>
    </source>
</evidence>
<dbReference type="PANTHER" id="PTHR10229:SF0">
    <property type="entry name" value="GTP-BINDING PROTEIN 6-RELATED"/>
    <property type="match status" value="1"/>
</dbReference>
<feature type="region of interest" description="Disordered" evidence="1">
    <location>
        <begin position="238"/>
        <end position="262"/>
    </location>
</feature>
<dbReference type="PANTHER" id="PTHR10229">
    <property type="entry name" value="GTP-BINDING PROTEIN HFLX"/>
    <property type="match status" value="1"/>
</dbReference>
<dbReference type="AlphaFoldDB" id="A0A6U8U1S4"/>
<dbReference type="InterPro" id="IPR006073">
    <property type="entry name" value="GTP-bd"/>
</dbReference>
<sequence length="262" mass="27765">MPLVALVGYTNAGKSSLLNQLCAKVEGGEEVYADDQLFATLDPTLRRLRLPGGREVMVADTVGFIQKLPTKLVSAFRATLEVCEDADVVLHVVDSSSPIGRQQAWSVQQILREVGAEHTPQILALNKADAVLAATAKLPAPTEWVSLHDTVSPTYAVAISATQGKNLPKLLSAVEKALLSLSVRVSCVLPYANGELLAEMHKVGTIVEEEYVDTGCRVVAYVPRPLASRLGKLLGDGEGRSRVEIGAGSKAPESVGDSSPAD</sequence>
<gene>
    <name evidence="3" type="ORF">EHUX00137_LOCUS17731</name>
</gene>
<reference evidence="3" key="1">
    <citation type="submission" date="2021-01" db="EMBL/GenBank/DDBJ databases">
        <authorList>
            <person name="Corre E."/>
            <person name="Pelletier E."/>
            <person name="Niang G."/>
            <person name="Scheremetjew M."/>
            <person name="Finn R."/>
            <person name="Kale V."/>
            <person name="Holt S."/>
            <person name="Cochrane G."/>
            <person name="Meng A."/>
            <person name="Brown T."/>
            <person name="Cohen L."/>
        </authorList>
    </citation>
    <scope>NUCLEOTIDE SEQUENCE</scope>
    <source>
        <strain evidence="3">379</strain>
    </source>
</reference>
<dbReference type="Pfam" id="PF01926">
    <property type="entry name" value="MMR_HSR1"/>
    <property type="match status" value="1"/>
</dbReference>
<dbReference type="InterPro" id="IPR016496">
    <property type="entry name" value="GTPase_HflX"/>
</dbReference>
<organism evidence="3">
    <name type="scientific">Emiliania huxleyi</name>
    <name type="common">Coccolithophore</name>
    <name type="synonym">Pontosphaera huxleyi</name>
    <dbReference type="NCBI Taxonomy" id="2903"/>
    <lineage>
        <taxon>Eukaryota</taxon>
        <taxon>Haptista</taxon>
        <taxon>Haptophyta</taxon>
        <taxon>Prymnesiophyceae</taxon>
        <taxon>Isochrysidales</taxon>
        <taxon>Noelaerhabdaceae</taxon>
        <taxon>Emiliania</taxon>
    </lineage>
</organism>
<name>A0A6U8U1S4_EMIHU</name>
<dbReference type="PROSITE" id="PS51705">
    <property type="entry name" value="G_HFLX"/>
    <property type="match status" value="1"/>
</dbReference>
<dbReference type="GO" id="GO:0005737">
    <property type="term" value="C:cytoplasm"/>
    <property type="evidence" value="ECO:0007669"/>
    <property type="project" value="TreeGrafter"/>
</dbReference>
<evidence type="ECO:0000313" key="3">
    <source>
        <dbReference type="EMBL" id="CAE0549863.1"/>
    </source>
</evidence>
<dbReference type="InterPro" id="IPR027417">
    <property type="entry name" value="P-loop_NTPase"/>
</dbReference>
<dbReference type="PRINTS" id="PR00326">
    <property type="entry name" value="GTP1OBG"/>
</dbReference>
<dbReference type="EMBL" id="HBIR01023168">
    <property type="protein sequence ID" value="CAE0549863.1"/>
    <property type="molecule type" value="Transcribed_RNA"/>
</dbReference>
<feature type="domain" description="Hflx-type G" evidence="2">
    <location>
        <begin position="2"/>
        <end position="182"/>
    </location>
</feature>
<proteinExistence type="predicted"/>
<dbReference type="Gene3D" id="3.40.50.300">
    <property type="entry name" value="P-loop containing nucleotide triphosphate hydrolases"/>
    <property type="match status" value="1"/>
</dbReference>
<accession>A0A6U8U1S4</accession>
<protein>
    <recommendedName>
        <fullName evidence="2">Hflx-type G domain-containing protein</fullName>
    </recommendedName>
</protein>
<evidence type="ECO:0000256" key="1">
    <source>
        <dbReference type="SAM" id="MobiDB-lite"/>
    </source>
</evidence>
<dbReference type="GO" id="GO:0005525">
    <property type="term" value="F:GTP binding"/>
    <property type="evidence" value="ECO:0007669"/>
    <property type="project" value="InterPro"/>
</dbReference>
<dbReference type="CDD" id="cd01878">
    <property type="entry name" value="HflX"/>
    <property type="match status" value="1"/>
</dbReference>
<dbReference type="InterPro" id="IPR030394">
    <property type="entry name" value="G_HFLX_dom"/>
</dbReference>